<sequence length="164" mass="18509">MHFIFLPGIMPSVLQLAKHSIFWHLAKNLSNNFTSSSFHLLFHLHGTTVISSVSKVKRFSQTFVKNSTLDDSELVLPSRPLYNYFMSLIEILRNDVFHALSDLNPWKAYGPDGVPSIILKNCASVLAPCLAKLFQLCLSTSTFPSCWKFAYMQPVSKMSDHSNP</sequence>
<dbReference type="PANTHER" id="PTHR33395">
    <property type="entry name" value="TRANSCRIPTASE, PUTATIVE-RELATED-RELATED"/>
    <property type="match status" value="1"/>
</dbReference>
<protein>
    <recommendedName>
        <fullName evidence="3">RNA-directed DNA polymerase from mobile element jockey</fullName>
    </recommendedName>
</protein>
<dbReference type="Proteomes" id="UP000324222">
    <property type="component" value="Unassembled WGS sequence"/>
</dbReference>
<gene>
    <name evidence="1" type="ORF">E2C01_033055</name>
</gene>
<organism evidence="1 2">
    <name type="scientific">Portunus trituberculatus</name>
    <name type="common">Swimming crab</name>
    <name type="synonym">Neptunus trituberculatus</name>
    <dbReference type="NCBI Taxonomy" id="210409"/>
    <lineage>
        <taxon>Eukaryota</taxon>
        <taxon>Metazoa</taxon>
        <taxon>Ecdysozoa</taxon>
        <taxon>Arthropoda</taxon>
        <taxon>Crustacea</taxon>
        <taxon>Multicrustacea</taxon>
        <taxon>Malacostraca</taxon>
        <taxon>Eumalacostraca</taxon>
        <taxon>Eucarida</taxon>
        <taxon>Decapoda</taxon>
        <taxon>Pleocyemata</taxon>
        <taxon>Brachyura</taxon>
        <taxon>Eubrachyura</taxon>
        <taxon>Portunoidea</taxon>
        <taxon>Portunidae</taxon>
        <taxon>Portuninae</taxon>
        <taxon>Portunus</taxon>
    </lineage>
</organism>
<evidence type="ECO:0000313" key="1">
    <source>
        <dbReference type="EMBL" id="MPC39518.1"/>
    </source>
</evidence>
<reference evidence="1 2" key="1">
    <citation type="submission" date="2019-05" db="EMBL/GenBank/DDBJ databases">
        <title>Another draft genome of Portunus trituberculatus and its Hox gene families provides insights of decapod evolution.</title>
        <authorList>
            <person name="Jeong J.-H."/>
            <person name="Song I."/>
            <person name="Kim S."/>
            <person name="Choi T."/>
            <person name="Kim D."/>
            <person name="Ryu S."/>
            <person name="Kim W."/>
        </authorList>
    </citation>
    <scope>NUCLEOTIDE SEQUENCE [LARGE SCALE GENOMIC DNA]</scope>
    <source>
        <tissue evidence="1">Muscle</tissue>
    </source>
</reference>
<dbReference type="PANTHER" id="PTHR33395:SF22">
    <property type="entry name" value="REVERSE TRANSCRIPTASE DOMAIN-CONTAINING PROTEIN"/>
    <property type="match status" value="1"/>
</dbReference>
<dbReference type="AlphaFoldDB" id="A0A5B7F2Y4"/>
<accession>A0A5B7F2Y4</accession>
<evidence type="ECO:0008006" key="3">
    <source>
        <dbReference type="Google" id="ProtNLM"/>
    </source>
</evidence>
<dbReference type="EMBL" id="VSRR010004388">
    <property type="protein sequence ID" value="MPC39518.1"/>
    <property type="molecule type" value="Genomic_DNA"/>
</dbReference>
<proteinExistence type="predicted"/>
<keyword evidence="2" id="KW-1185">Reference proteome</keyword>
<name>A0A5B7F2Y4_PORTR</name>
<comment type="caution">
    <text evidence="1">The sequence shown here is derived from an EMBL/GenBank/DDBJ whole genome shotgun (WGS) entry which is preliminary data.</text>
</comment>
<evidence type="ECO:0000313" key="2">
    <source>
        <dbReference type="Proteomes" id="UP000324222"/>
    </source>
</evidence>